<organism evidence="1 2">
    <name type="scientific">Candidatus Schekmanbacteria bacterium RBG_13_48_7</name>
    <dbReference type="NCBI Taxonomy" id="1817878"/>
    <lineage>
        <taxon>Bacteria</taxon>
        <taxon>Candidatus Schekmaniibacteriota</taxon>
    </lineage>
</organism>
<dbReference type="Proteomes" id="UP000179266">
    <property type="component" value="Unassembled WGS sequence"/>
</dbReference>
<dbReference type="EMBL" id="MGDD01000247">
    <property type="protein sequence ID" value="OGL43966.1"/>
    <property type="molecule type" value="Genomic_DNA"/>
</dbReference>
<comment type="caution">
    <text evidence="1">The sequence shown here is derived from an EMBL/GenBank/DDBJ whole genome shotgun (WGS) entry which is preliminary data.</text>
</comment>
<dbReference type="InterPro" id="IPR003615">
    <property type="entry name" value="HNH_nuc"/>
</dbReference>
<dbReference type="CDD" id="cd00085">
    <property type="entry name" value="HNHc"/>
    <property type="match status" value="1"/>
</dbReference>
<sequence length="280" mass="32310">MIKPPEIVTVIVETVSEKLGRESIFRRVNNREEYFILDLAFSYFQKADRNRRNDYRSGYLYIANKERKRLLFALAHTPIMSLFFKNNFDYETFRAIIANTAKYRDENYLRFSRKGIKEEIRTPNLEVFLNKLDELDTYGLTKTVFGKSRAGKTGVGNIFGVCLASDFNQEAIGEIIQNSWDLFLWLYPSKPVFKRNASLNRNLQGINSKCEIGKIKNLPKVVAETPCSRQVEGAHITPYKDGGSDKLQNGVWLCNAHHRLTEGKLEGGRGIDRFEVEYRG</sequence>
<protein>
    <recommendedName>
        <fullName evidence="3">HNH nuclease domain-containing protein</fullName>
    </recommendedName>
</protein>
<proteinExistence type="predicted"/>
<reference evidence="1 2" key="1">
    <citation type="journal article" date="2016" name="Nat. Commun.">
        <title>Thousands of microbial genomes shed light on interconnected biogeochemical processes in an aquifer system.</title>
        <authorList>
            <person name="Anantharaman K."/>
            <person name="Brown C.T."/>
            <person name="Hug L.A."/>
            <person name="Sharon I."/>
            <person name="Castelle C.J."/>
            <person name="Probst A.J."/>
            <person name="Thomas B.C."/>
            <person name="Singh A."/>
            <person name="Wilkins M.J."/>
            <person name="Karaoz U."/>
            <person name="Brodie E.L."/>
            <person name="Williams K.H."/>
            <person name="Hubbard S.S."/>
            <person name="Banfield J.F."/>
        </authorList>
    </citation>
    <scope>NUCLEOTIDE SEQUENCE [LARGE SCALE GENOMIC DNA]</scope>
</reference>
<evidence type="ECO:0000313" key="1">
    <source>
        <dbReference type="EMBL" id="OGL43966.1"/>
    </source>
</evidence>
<name>A0A1F7RQX9_9BACT</name>
<gene>
    <name evidence="1" type="ORF">A2161_02250</name>
</gene>
<evidence type="ECO:0008006" key="3">
    <source>
        <dbReference type="Google" id="ProtNLM"/>
    </source>
</evidence>
<dbReference type="AlphaFoldDB" id="A0A1F7RQX9"/>
<evidence type="ECO:0000313" key="2">
    <source>
        <dbReference type="Proteomes" id="UP000179266"/>
    </source>
</evidence>
<accession>A0A1F7RQX9</accession>